<feature type="domain" description="SnoaL-like" evidence="10">
    <location>
        <begin position="214"/>
        <end position="309"/>
    </location>
</feature>
<evidence type="ECO:0000256" key="4">
    <source>
        <dbReference type="ARBA" id="ARBA00023082"/>
    </source>
</evidence>
<dbReference type="RefSeq" id="WP_007379531.1">
    <property type="nucleotide sequence ID" value="NZ_CM000951.1"/>
</dbReference>
<comment type="similarity">
    <text evidence="1 7">Belongs to the sigma-70 factor family. ECF subfamily.</text>
</comment>
<dbReference type="PANTHER" id="PTHR43133:SF65">
    <property type="entry name" value="ECF RNA POLYMERASE SIGMA FACTOR SIGG"/>
    <property type="match status" value="1"/>
</dbReference>
<evidence type="ECO:0000259" key="8">
    <source>
        <dbReference type="Pfam" id="PF04542"/>
    </source>
</evidence>
<dbReference type="InterPro" id="IPR007627">
    <property type="entry name" value="RNA_pol_sigma70_r2"/>
</dbReference>
<sequence>MSVESHRTDDEFTRLADPYQQELLAHCYRMLGSFQDAEDLVQETLIRAWRGYDKFDERSSLRTWLYRIATNACLTALRSSHRRVLPSGLGAATESPETADLSRADSLPWLEPMPTHRPGDPQDDPAGIAALRDSTRLALIAAFQRLPARQRAVLILVDVVAFRPAEAADFLGITVTAARSLLQRARETLAQDVPDEEEMRSGSAADMALDEKVVRQYLRAFETSDTAALAELLRSDIEYEMPPIPTWFLGRAAVVDHLRRRAFAQPHRSLATSANGCPAVATYSLAPDGSFVPHGIHVLEIRDGLIARIVVFLDGGLFPSFGLPTSLPGSAAP</sequence>
<evidence type="ECO:0000259" key="9">
    <source>
        <dbReference type="Pfam" id="PF08281"/>
    </source>
</evidence>
<evidence type="ECO:0000256" key="7">
    <source>
        <dbReference type="RuleBase" id="RU000716"/>
    </source>
</evidence>
<dbReference type="InterPro" id="IPR014305">
    <property type="entry name" value="RNA_pol_sigma-G_actinobac"/>
</dbReference>
<dbReference type="AlphaFoldDB" id="B5I671"/>
<dbReference type="InterPro" id="IPR013324">
    <property type="entry name" value="RNA_pol_sigma_r3/r4-like"/>
</dbReference>
<dbReference type="PROSITE" id="PS01063">
    <property type="entry name" value="SIGMA70_ECF"/>
    <property type="match status" value="1"/>
</dbReference>
<accession>B5I671</accession>
<dbReference type="SUPFAM" id="SSF54427">
    <property type="entry name" value="NTF2-like"/>
    <property type="match status" value="1"/>
</dbReference>
<dbReference type="OrthoDB" id="7376212at2"/>
<dbReference type="Gene3D" id="1.10.1740.10">
    <property type="match status" value="1"/>
</dbReference>
<keyword evidence="5 7" id="KW-0238">DNA-binding</keyword>
<feature type="domain" description="RNA polymerase sigma factor 70 region 4 type 2" evidence="9">
    <location>
        <begin position="137"/>
        <end position="189"/>
    </location>
</feature>
<dbReference type="NCBIfam" id="TIGR02960">
    <property type="entry name" value="SigX5"/>
    <property type="match status" value="1"/>
</dbReference>
<keyword evidence="12" id="KW-1185">Reference proteome</keyword>
<dbReference type="NCBIfam" id="NF006089">
    <property type="entry name" value="PRK08241.1"/>
    <property type="match status" value="1"/>
</dbReference>
<dbReference type="SUPFAM" id="SSF88659">
    <property type="entry name" value="Sigma3 and sigma4 domains of RNA polymerase sigma factors"/>
    <property type="match status" value="1"/>
</dbReference>
<evidence type="ECO:0000256" key="6">
    <source>
        <dbReference type="ARBA" id="ARBA00023163"/>
    </source>
</evidence>
<dbReference type="InterPro" id="IPR037401">
    <property type="entry name" value="SnoaL-like"/>
</dbReference>
<dbReference type="GO" id="GO:0006352">
    <property type="term" value="P:DNA-templated transcription initiation"/>
    <property type="evidence" value="ECO:0007669"/>
    <property type="project" value="InterPro"/>
</dbReference>
<dbReference type="Pfam" id="PF04542">
    <property type="entry name" value="Sigma70_r2"/>
    <property type="match status" value="1"/>
</dbReference>
<dbReference type="SUPFAM" id="SSF88946">
    <property type="entry name" value="Sigma2 domain of RNA polymerase sigma factors"/>
    <property type="match status" value="1"/>
</dbReference>
<dbReference type="InterPro" id="IPR013249">
    <property type="entry name" value="RNA_pol_sigma70_r4_t2"/>
</dbReference>
<dbReference type="GO" id="GO:0006950">
    <property type="term" value="P:response to stress"/>
    <property type="evidence" value="ECO:0007669"/>
    <property type="project" value="UniProtKB-ARBA"/>
</dbReference>
<dbReference type="PANTHER" id="PTHR43133">
    <property type="entry name" value="RNA POLYMERASE ECF-TYPE SIGMA FACTO"/>
    <property type="match status" value="1"/>
</dbReference>
<organism evidence="11 12">
    <name type="scientific">Streptomyces sviceus (strain ATCC 29083 / DSM 924 / JCM 4929 / NBRC 13980 / NCIMB 11184 / NRRL 5439 / UC 5370)</name>
    <dbReference type="NCBI Taxonomy" id="463191"/>
    <lineage>
        <taxon>Bacteria</taxon>
        <taxon>Bacillati</taxon>
        <taxon>Actinomycetota</taxon>
        <taxon>Actinomycetes</taxon>
        <taxon>Kitasatosporales</taxon>
        <taxon>Streptomycetaceae</taxon>
        <taxon>Streptomyces</taxon>
    </lineage>
</organism>
<dbReference type="Proteomes" id="UP000002785">
    <property type="component" value="Chromosome"/>
</dbReference>
<dbReference type="HOGENOM" id="CLU_043648_0_0_11"/>
<dbReference type="NCBIfam" id="TIGR02937">
    <property type="entry name" value="sigma70-ECF"/>
    <property type="match status" value="1"/>
</dbReference>
<dbReference type="CDD" id="cd06171">
    <property type="entry name" value="Sigma70_r4"/>
    <property type="match status" value="1"/>
</dbReference>
<evidence type="ECO:0000313" key="11">
    <source>
        <dbReference type="EMBL" id="EDY60576.1"/>
    </source>
</evidence>
<evidence type="ECO:0000256" key="2">
    <source>
        <dbReference type="ARBA" id="ARBA00011344"/>
    </source>
</evidence>
<dbReference type="InterPro" id="IPR000838">
    <property type="entry name" value="RNA_pol_sigma70_ECF_CS"/>
</dbReference>
<dbReference type="GO" id="GO:0003677">
    <property type="term" value="F:DNA binding"/>
    <property type="evidence" value="ECO:0007669"/>
    <property type="project" value="UniProtKB-KW"/>
</dbReference>
<dbReference type="Gene3D" id="1.10.10.10">
    <property type="entry name" value="Winged helix-like DNA-binding domain superfamily/Winged helix DNA-binding domain"/>
    <property type="match status" value="1"/>
</dbReference>
<comment type="subunit">
    <text evidence="2">Interacts transiently with the RNA polymerase catalytic core formed by RpoA, RpoB, RpoC and RpoZ (2 alpha, 1 beta, 1 beta' and 1 omega subunit) to form the RNA polymerase holoenzyme that can initiate transcription.</text>
</comment>
<dbReference type="Pfam" id="PF12680">
    <property type="entry name" value="SnoaL_2"/>
    <property type="match status" value="1"/>
</dbReference>
<gene>
    <name evidence="11" type="ORF">SSEG_10113</name>
</gene>
<keyword evidence="4 7" id="KW-0731">Sigma factor</keyword>
<proteinExistence type="inferred from homology"/>
<dbReference type="Pfam" id="PF08281">
    <property type="entry name" value="Sigma70_r4_2"/>
    <property type="match status" value="1"/>
</dbReference>
<keyword evidence="6 7" id="KW-0804">Transcription</keyword>
<name>B5I671_STRX2</name>
<dbReference type="InterPro" id="IPR013325">
    <property type="entry name" value="RNA_pol_sigma_r2"/>
</dbReference>
<dbReference type="InterPro" id="IPR014284">
    <property type="entry name" value="RNA_pol_sigma-70_dom"/>
</dbReference>
<dbReference type="GO" id="GO:0016987">
    <property type="term" value="F:sigma factor activity"/>
    <property type="evidence" value="ECO:0007669"/>
    <property type="project" value="UniProtKB-KW"/>
</dbReference>
<dbReference type="InterPro" id="IPR039425">
    <property type="entry name" value="RNA_pol_sigma-70-like"/>
</dbReference>
<dbReference type="InterPro" id="IPR032710">
    <property type="entry name" value="NTF2-like_dom_sf"/>
</dbReference>
<protein>
    <recommendedName>
        <fullName evidence="7">RNA polymerase sigma factor</fullName>
    </recommendedName>
</protein>
<evidence type="ECO:0000256" key="1">
    <source>
        <dbReference type="ARBA" id="ARBA00010641"/>
    </source>
</evidence>
<feature type="domain" description="RNA polymerase sigma-70 region 2" evidence="8">
    <location>
        <begin position="17"/>
        <end position="82"/>
    </location>
</feature>
<evidence type="ECO:0000256" key="3">
    <source>
        <dbReference type="ARBA" id="ARBA00023015"/>
    </source>
</evidence>
<dbReference type="InterPro" id="IPR036388">
    <property type="entry name" value="WH-like_DNA-bd_sf"/>
</dbReference>
<dbReference type="EMBL" id="CM000951">
    <property type="protein sequence ID" value="EDY60576.1"/>
    <property type="molecule type" value="Genomic_DNA"/>
</dbReference>
<dbReference type="Gene3D" id="3.10.450.50">
    <property type="match status" value="1"/>
</dbReference>
<evidence type="ECO:0000259" key="10">
    <source>
        <dbReference type="Pfam" id="PF12680"/>
    </source>
</evidence>
<reference evidence="11" key="1">
    <citation type="submission" date="2009-10" db="EMBL/GenBank/DDBJ databases">
        <title>The genome sequence of Streptomyces sviceus strain ATCC 29083.</title>
        <authorList>
            <consortium name="The Broad Institute Genome Sequencing Platform"/>
            <consortium name="Broad Institute Microbial Sequencing Center"/>
            <person name="Fischbach M."/>
            <person name="Godfrey P."/>
            <person name="Ward D."/>
            <person name="Young S."/>
            <person name="Zeng Q."/>
            <person name="Koehrsen M."/>
            <person name="Alvarado L."/>
            <person name="Berlin A.M."/>
            <person name="Bochicchio J."/>
            <person name="Borenstein D."/>
            <person name="Chapman S.B."/>
            <person name="Chen Z."/>
            <person name="Engels R."/>
            <person name="Freedman E."/>
            <person name="Gellesch M."/>
            <person name="Goldberg J."/>
            <person name="Griggs A."/>
            <person name="Gujja S."/>
            <person name="Heilman E.R."/>
            <person name="Heiman D.I."/>
            <person name="Hepburn T.A."/>
            <person name="Howarth C."/>
            <person name="Jen D."/>
            <person name="Larson L."/>
            <person name="Lewis B."/>
            <person name="Mehta T."/>
            <person name="Park D."/>
            <person name="Pearson M."/>
            <person name="Richards J."/>
            <person name="Roberts A."/>
            <person name="Saif S."/>
            <person name="Shea T.D."/>
            <person name="Shenoy N."/>
            <person name="Sisk P."/>
            <person name="Stolte C."/>
            <person name="Sykes S.N."/>
            <person name="Thomson T."/>
            <person name="Walk T."/>
            <person name="White J."/>
            <person name="Yandava C."/>
            <person name="Straight P."/>
            <person name="Clardy J."/>
            <person name="Hung D."/>
            <person name="Kolter R."/>
            <person name="Mekalanos J."/>
            <person name="Walker S."/>
            <person name="Walsh C.T."/>
            <person name="Wieland-Brown L.C."/>
            <person name="Haas B."/>
            <person name="Nusbaum C."/>
            <person name="Birren B."/>
        </authorList>
    </citation>
    <scope>NUCLEOTIDE SEQUENCE [LARGE SCALE GENOMIC DNA]</scope>
    <source>
        <strain evidence="11">ATCC 29083</strain>
    </source>
</reference>
<evidence type="ECO:0000313" key="12">
    <source>
        <dbReference type="Proteomes" id="UP000002785"/>
    </source>
</evidence>
<keyword evidence="3 7" id="KW-0805">Transcription regulation</keyword>
<dbReference type="eggNOG" id="COG1595">
    <property type="taxonomic scope" value="Bacteria"/>
</dbReference>
<evidence type="ECO:0000256" key="5">
    <source>
        <dbReference type="ARBA" id="ARBA00023125"/>
    </source>
</evidence>